<protein>
    <submittedName>
        <fullName evidence="1">Uncharacterized protein</fullName>
    </submittedName>
</protein>
<gene>
    <name evidence="1" type="ORF">HF882_06810</name>
</gene>
<reference evidence="1 2" key="1">
    <citation type="submission" date="2020-04" db="EMBL/GenBank/DDBJ databases">
        <authorList>
            <person name="Hitch T.C.A."/>
            <person name="Wylensek D."/>
            <person name="Clavel T."/>
        </authorList>
    </citation>
    <scope>NUCLEOTIDE SEQUENCE [LARGE SCALE GENOMIC DNA]</scope>
    <source>
        <strain evidence="1 2">COR2-253-APC-1A</strain>
    </source>
</reference>
<accession>A0A848AVG8</accession>
<evidence type="ECO:0000313" key="1">
    <source>
        <dbReference type="EMBL" id="NMD86293.1"/>
    </source>
</evidence>
<name>A0A848AVG8_9BACT</name>
<dbReference type="EMBL" id="JABAEW010000009">
    <property type="protein sequence ID" value="NMD86293.1"/>
    <property type="molecule type" value="Genomic_DNA"/>
</dbReference>
<sequence length="60" mass="6967">MDADEKRMELFKLAATLAQKNSSPERDWMLDVPQYYRDLKTAYEKIQENETLSGSRAVLA</sequence>
<evidence type="ECO:0000313" key="2">
    <source>
        <dbReference type="Proteomes" id="UP000576225"/>
    </source>
</evidence>
<organism evidence="1 2">
    <name type="scientific">Victivallis vadensis</name>
    <dbReference type="NCBI Taxonomy" id="172901"/>
    <lineage>
        <taxon>Bacteria</taxon>
        <taxon>Pseudomonadati</taxon>
        <taxon>Lentisphaerota</taxon>
        <taxon>Lentisphaeria</taxon>
        <taxon>Victivallales</taxon>
        <taxon>Victivallaceae</taxon>
        <taxon>Victivallis</taxon>
    </lineage>
</organism>
<dbReference type="RefSeq" id="WP_168962086.1">
    <property type="nucleotide sequence ID" value="NZ_JABAEW010000009.1"/>
</dbReference>
<comment type="caution">
    <text evidence="1">The sequence shown here is derived from an EMBL/GenBank/DDBJ whole genome shotgun (WGS) entry which is preliminary data.</text>
</comment>
<proteinExistence type="predicted"/>
<dbReference type="AlphaFoldDB" id="A0A848AVG8"/>
<dbReference type="Proteomes" id="UP000576225">
    <property type="component" value="Unassembled WGS sequence"/>
</dbReference>